<dbReference type="InterPro" id="IPR027268">
    <property type="entry name" value="Peptidase_M4/M1_CTD_sf"/>
</dbReference>
<dbReference type="GO" id="GO:0016020">
    <property type="term" value="C:membrane"/>
    <property type="evidence" value="ECO:0007669"/>
    <property type="project" value="TreeGrafter"/>
</dbReference>
<keyword evidence="6" id="KW-1185">Reference proteome</keyword>
<evidence type="ECO:0008006" key="7">
    <source>
        <dbReference type="Google" id="ProtNLM"/>
    </source>
</evidence>
<evidence type="ECO:0000259" key="4">
    <source>
        <dbReference type="Pfam" id="PF17900"/>
    </source>
</evidence>
<organism evidence="5 6">
    <name type="scientific">Helicoverpa armigera</name>
    <name type="common">Cotton bollworm</name>
    <name type="synonym">Heliothis armigera</name>
    <dbReference type="NCBI Taxonomy" id="29058"/>
    <lineage>
        <taxon>Eukaryota</taxon>
        <taxon>Metazoa</taxon>
        <taxon>Ecdysozoa</taxon>
        <taxon>Arthropoda</taxon>
        <taxon>Hexapoda</taxon>
        <taxon>Insecta</taxon>
        <taxon>Pterygota</taxon>
        <taxon>Neoptera</taxon>
        <taxon>Endopterygota</taxon>
        <taxon>Lepidoptera</taxon>
        <taxon>Glossata</taxon>
        <taxon>Ditrysia</taxon>
        <taxon>Noctuoidea</taxon>
        <taxon>Noctuidae</taxon>
        <taxon>Heliothinae</taxon>
        <taxon>Helicoverpa</taxon>
    </lineage>
</organism>
<name>A0A2W1BM20_HELAM</name>
<dbReference type="Gene3D" id="2.60.40.1730">
    <property type="entry name" value="tricorn interacting facor f3 domain"/>
    <property type="match status" value="1"/>
</dbReference>
<dbReference type="PANTHER" id="PTHR11533:SF294">
    <property type="entry name" value="THYROTROPIN-RELEASING HORMONE-DEGRADING ECTOENZYME"/>
    <property type="match status" value="1"/>
</dbReference>
<dbReference type="AlphaFoldDB" id="A0A2W1BM20"/>
<comment type="similarity">
    <text evidence="1">Belongs to the peptidase M1 family.</text>
</comment>
<dbReference type="PANTHER" id="PTHR11533">
    <property type="entry name" value="PROTEASE M1 ZINC METALLOPROTEASE"/>
    <property type="match status" value="1"/>
</dbReference>
<evidence type="ECO:0000313" key="5">
    <source>
        <dbReference type="EMBL" id="PZC76122.1"/>
    </source>
</evidence>
<dbReference type="SUPFAM" id="SSF55486">
    <property type="entry name" value="Metalloproteases ('zincins'), catalytic domain"/>
    <property type="match status" value="1"/>
</dbReference>
<evidence type="ECO:0000313" key="6">
    <source>
        <dbReference type="Proteomes" id="UP000249218"/>
    </source>
</evidence>
<dbReference type="InterPro" id="IPR045357">
    <property type="entry name" value="Aminopeptidase_N-like_N"/>
</dbReference>
<dbReference type="Gene3D" id="1.25.50.20">
    <property type="match status" value="1"/>
</dbReference>
<dbReference type="SUPFAM" id="SSF63737">
    <property type="entry name" value="Leukotriene A4 hydrolase N-terminal domain"/>
    <property type="match status" value="1"/>
</dbReference>
<dbReference type="Pfam" id="PF17900">
    <property type="entry name" value="Peptidase_M1_N"/>
    <property type="match status" value="1"/>
</dbReference>
<evidence type="ECO:0000259" key="3">
    <source>
        <dbReference type="Pfam" id="PF11838"/>
    </source>
</evidence>
<evidence type="ECO:0000259" key="2">
    <source>
        <dbReference type="Pfam" id="PF01433"/>
    </source>
</evidence>
<feature type="domain" description="ERAP1-like C-terminal" evidence="3">
    <location>
        <begin position="609"/>
        <end position="943"/>
    </location>
</feature>
<accession>A0A2W1BM20</accession>
<feature type="domain" description="Peptidase M1 membrane alanine aminopeptidase" evidence="2">
    <location>
        <begin position="348"/>
        <end position="533"/>
    </location>
</feature>
<dbReference type="OrthoDB" id="5852408at2759"/>
<dbReference type="InterPro" id="IPR024571">
    <property type="entry name" value="ERAP1-like_C_dom"/>
</dbReference>
<sequence length="985" mass="111931">MVRSRIKWKCVIISYILLFNVFTKSLPLDLQIFSLPATDPVLRTSVVPSLHTAVEELVETFSEATIDSKNVTSQRVSVNENKKGVSKHARPDQRTKQYAVEITIDGNAFKGRVALVVNFNYSIYNDAIVLYAEDLTIDTVKVGIHGAAQAVEVDFVHDNGKLEFKPKDEASSFEVIIVYRGKLMTGARGLFKGRYDEHTYVGMNLHPTYARHVFPCVDEPDVPAAATFMFNNMQYSNILANSMLMENSQNEFRTLTGPLHVWGMIAHDFVNINIPTTNVMLIGRPGLSNQDSQASIAINTYFNNLNEWTGKSYQEIIVDQDGRMNIIALPDVSTDWNSLSIVGIWEPYVFMEATHSIKQRKTALIKIAEGMCSQYFGYVIFPENWRFQWVVSGLSTYMAYEMMRMFQGDVSTDVNQIDVNAIFVTEVIQEALLQDAYSSAAVLQPGENIDDQDAIRGHINGVLKYKAPALMRMMRLVLGDEDTDFIQIAASALLNRAPLQPVNSVSFISALNSEFLGNNNGNVENIEEYLEPWLFNNGYPLIRVDLRPGIGVFLSQERFGFASQQHINYNIPITYTTSREFNFDASRTYPVEMMDNSLSVPMTLDEEDFVLFNIQGQGYYRVNYDDALWERIIEALEEPEIRDRIHPLNRATLVDDALNVARKGILDYEIAFHVVLTMEHETEYAVWKAFVRNMEFLRKRLVALVDDDEDLDPDIYLRMVRRTVGGVERELAFNPDVTLTEPVMSSLTRGLVMDHACRARYQPCIAAAVDWFYDPNNNDVVNPNIPHDIRPAVYCTMVREGGEEVRDALFDRLEIEPTHYERVVILESLGCSQDSGFIQGYLADTVNANSPYLAEERVKIFRAVAESSQSNALLAYQLISTRTADVRRMYGGPEKLEEVIFALADNVVGEDFIRFFREWVNSNSNQLDDSEGAALRAFEQVLQNEQWENNQMMDVYEWIDENHAPTLMLSFTALLVSLVVAFLNN</sequence>
<dbReference type="Pfam" id="PF11838">
    <property type="entry name" value="ERAP1_C"/>
    <property type="match status" value="1"/>
</dbReference>
<feature type="domain" description="Aminopeptidase N-like N-terminal" evidence="4">
    <location>
        <begin position="97"/>
        <end position="244"/>
    </location>
</feature>
<dbReference type="InterPro" id="IPR050344">
    <property type="entry name" value="Peptidase_M1_aminopeptidases"/>
</dbReference>
<gene>
    <name evidence="5" type="primary">HaOG205147</name>
    <name evidence="5" type="ORF">B5X24_HaOG205147</name>
</gene>
<reference evidence="5 6" key="1">
    <citation type="journal article" date="2017" name="BMC Biol.">
        <title>Genomic innovations, transcriptional plasticity and gene loss underlying the evolution and divergence of two highly polyphagous and invasive Helicoverpa pest species.</title>
        <authorList>
            <person name="Pearce S.L."/>
            <person name="Clarke D.F."/>
            <person name="East P.D."/>
            <person name="Elfekih S."/>
            <person name="Gordon K.H."/>
            <person name="Jermiin L.S."/>
            <person name="McGaughran A."/>
            <person name="Oakeshott J.G."/>
            <person name="Papanikolaou A."/>
            <person name="Perera O.P."/>
            <person name="Rane R.V."/>
            <person name="Richards S."/>
            <person name="Tay W.T."/>
            <person name="Walsh T.K."/>
            <person name="Anderson A."/>
            <person name="Anderson C.J."/>
            <person name="Asgari S."/>
            <person name="Board P.G."/>
            <person name="Bretschneider A."/>
            <person name="Campbell P.M."/>
            <person name="Chertemps T."/>
            <person name="Christeller J.T."/>
            <person name="Coppin C.W."/>
            <person name="Downes S.J."/>
            <person name="Duan G."/>
            <person name="Farnsworth C.A."/>
            <person name="Good R.T."/>
            <person name="Han L.B."/>
            <person name="Han Y.C."/>
            <person name="Hatje K."/>
            <person name="Horne I."/>
            <person name="Huang Y.P."/>
            <person name="Hughes D.S."/>
            <person name="Jacquin-Joly E."/>
            <person name="James W."/>
            <person name="Jhangiani S."/>
            <person name="Kollmar M."/>
            <person name="Kuwar S.S."/>
            <person name="Li S."/>
            <person name="Liu N.Y."/>
            <person name="Maibeche M.T."/>
            <person name="Miller J.R."/>
            <person name="Montagne N."/>
            <person name="Perry T."/>
            <person name="Qu J."/>
            <person name="Song S.V."/>
            <person name="Sutton G.G."/>
            <person name="Vogel H."/>
            <person name="Walenz B.P."/>
            <person name="Xu W."/>
            <person name="Zhang H.J."/>
            <person name="Zou Z."/>
            <person name="Batterham P."/>
            <person name="Edwards O.R."/>
            <person name="Feyereisen R."/>
            <person name="Gibbs R.A."/>
            <person name="Heckel D.G."/>
            <person name="McGrath A."/>
            <person name="Robin C."/>
            <person name="Scherer S.E."/>
            <person name="Worley K.C."/>
            <person name="Wu Y.D."/>
        </authorList>
    </citation>
    <scope>NUCLEOTIDE SEQUENCE [LARGE SCALE GENOMIC DNA]</scope>
    <source>
        <strain evidence="5">Harm_GR_Male_#8</strain>
        <tissue evidence="5">Whole organism</tissue>
    </source>
</reference>
<dbReference type="Proteomes" id="UP000249218">
    <property type="component" value="Unassembled WGS sequence"/>
</dbReference>
<proteinExistence type="inferred from homology"/>
<protein>
    <recommendedName>
        <fullName evidence="7">Aminopeptidase</fullName>
    </recommendedName>
</protein>
<dbReference type="Gene3D" id="1.10.390.10">
    <property type="entry name" value="Neutral Protease Domain 2"/>
    <property type="match status" value="1"/>
</dbReference>
<dbReference type="InterPro" id="IPR042097">
    <property type="entry name" value="Aminopeptidase_N-like_N_sf"/>
</dbReference>
<dbReference type="Pfam" id="PF01433">
    <property type="entry name" value="Peptidase_M1"/>
    <property type="match status" value="1"/>
</dbReference>
<dbReference type="GO" id="GO:0008237">
    <property type="term" value="F:metallopeptidase activity"/>
    <property type="evidence" value="ECO:0007669"/>
    <property type="project" value="InterPro"/>
</dbReference>
<dbReference type="EMBL" id="KZ149969">
    <property type="protein sequence ID" value="PZC76122.1"/>
    <property type="molecule type" value="Genomic_DNA"/>
</dbReference>
<dbReference type="Gene3D" id="2.60.40.1910">
    <property type="match status" value="1"/>
</dbReference>
<dbReference type="GO" id="GO:0005615">
    <property type="term" value="C:extracellular space"/>
    <property type="evidence" value="ECO:0007669"/>
    <property type="project" value="TreeGrafter"/>
</dbReference>
<dbReference type="GO" id="GO:0005737">
    <property type="term" value="C:cytoplasm"/>
    <property type="evidence" value="ECO:0007669"/>
    <property type="project" value="TreeGrafter"/>
</dbReference>
<dbReference type="InterPro" id="IPR014782">
    <property type="entry name" value="Peptidase_M1_dom"/>
</dbReference>
<evidence type="ECO:0000256" key="1">
    <source>
        <dbReference type="ARBA" id="ARBA00010136"/>
    </source>
</evidence>
<dbReference type="GO" id="GO:0008270">
    <property type="term" value="F:zinc ion binding"/>
    <property type="evidence" value="ECO:0007669"/>
    <property type="project" value="InterPro"/>
</dbReference>